<keyword evidence="12" id="KW-1185">Reference proteome</keyword>
<dbReference type="EMBL" id="JAYWIO010000004">
    <property type="protein sequence ID" value="KAK7266780.1"/>
    <property type="molecule type" value="Genomic_DNA"/>
</dbReference>
<sequence length="106" mass="11828">MFNCISLGLTIGAVAAILSGKDLVACFLYCLSLNHKQMSAYFAPAFFSHLLGKCLRRKHPLLEVSRLGLQLNPTWATKSLVIGFCLEYCCNLILYLYSQKALHDGR</sequence>
<evidence type="ECO:0000256" key="10">
    <source>
        <dbReference type="RuleBase" id="RU363110"/>
    </source>
</evidence>
<evidence type="ECO:0000256" key="3">
    <source>
        <dbReference type="ARBA" id="ARBA00008715"/>
    </source>
</evidence>
<evidence type="ECO:0000256" key="2">
    <source>
        <dbReference type="ARBA" id="ARBA00004922"/>
    </source>
</evidence>
<protein>
    <recommendedName>
        <fullName evidence="10">Alpha-1,3-glucosyltransferase</fullName>
        <ecNumber evidence="10">2.4.1.-</ecNumber>
    </recommendedName>
</protein>
<dbReference type="PANTHER" id="PTHR12413">
    <property type="entry name" value="DOLICHYL GLYCOSYLTRANSFERASE"/>
    <property type="match status" value="1"/>
</dbReference>
<dbReference type="Pfam" id="PF03155">
    <property type="entry name" value="Alg6_Alg8"/>
    <property type="match status" value="1"/>
</dbReference>
<evidence type="ECO:0000313" key="12">
    <source>
        <dbReference type="Proteomes" id="UP001372338"/>
    </source>
</evidence>
<evidence type="ECO:0000256" key="8">
    <source>
        <dbReference type="ARBA" id="ARBA00022989"/>
    </source>
</evidence>
<gene>
    <name evidence="11" type="ORF">RIF29_19435</name>
</gene>
<keyword evidence="9" id="KW-0472">Membrane</keyword>
<evidence type="ECO:0000256" key="1">
    <source>
        <dbReference type="ARBA" id="ARBA00004477"/>
    </source>
</evidence>
<dbReference type="PANTHER" id="PTHR12413:SF1">
    <property type="entry name" value="DOLICHYL PYROPHOSPHATE MAN9GLCNAC2 ALPHA-1,3-GLUCOSYLTRANSFERASE"/>
    <property type="match status" value="1"/>
</dbReference>
<keyword evidence="8" id="KW-1133">Transmembrane helix</keyword>
<dbReference type="GO" id="GO:0005789">
    <property type="term" value="C:endoplasmic reticulum membrane"/>
    <property type="evidence" value="ECO:0007669"/>
    <property type="project" value="UniProtKB-SubCell"/>
</dbReference>
<dbReference type="GO" id="GO:0042281">
    <property type="term" value="F:dolichyl pyrophosphate Man9GlcNAc2 alpha-1,3-glucosyltransferase activity"/>
    <property type="evidence" value="ECO:0007669"/>
    <property type="project" value="TreeGrafter"/>
</dbReference>
<evidence type="ECO:0000256" key="7">
    <source>
        <dbReference type="ARBA" id="ARBA00022824"/>
    </source>
</evidence>
<evidence type="ECO:0000313" key="11">
    <source>
        <dbReference type="EMBL" id="KAK7266780.1"/>
    </source>
</evidence>
<evidence type="ECO:0000256" key="6">
    <source>
        <dbReference type="ARBA" id="ARBA00022692"/>
    </source>
</evidence>
<dbReference type="EC" id="2.4.1.-" evidence="10"/>
<accession>A0AAN9F1R1</accession>
<organism evidence="11 12">
    <name type="scientific">Crotalaria pallida</name>
    <name type="common">Smooth rattlebox</name>
    <name type="synonym">Crotalaria striata</name>
    <dbReference type="NCBI Taxonomy" id="3830"/>
    <lineage>
        <taxon>Eukaryota</taxon>
        <taxon>Viridiplantae</taxon>
        <taxon>Streptophyta</taxon>
        <taxon>Embryophyta</taxon>
        <taxon>Tracheophyta</taxon>
        <taxon>Spermatophyta</taxon>
        <taxon>Magnoliopsida</taxon>
        <taxon>eudicotyledons</taxon>
        <taxon>Gunneridae</taxon>
        <taxon>Pentapetalae</taxon>
        <taxon>rosids</taxon>
        <taxon>fabids</taxon>
        <taxon>Fabales</taxon>
        <taxon>Fabaceae</taxon>
        <taxon>Papilionoideae</taxon>
        <taxon>50 kb inversion clade</taxon>
        <taxon>genistoids sensu lato</taxon>
        <taxon>core genistoids</taxon>
        <taxon>Crotalarieae</taxon>
        <taxon>Crotalaria</taxon>
    </lineage>
</organism>
<evidence type="ECO:0000256" key="4">
    <source>
        <dbReference type="ARBA" id="ARBA00022676"/>
    </source>
</evidence>
<comment type="similarity">
    <text evidence="3 10">Belongs to the ALG6/ALG8 glucosyltransferase family.</text>
</comment>
<dbReference type="AlphaFoldDB" id="A0AAN9F1R1"/>
<proteinExistence type="inferred from homology"/>
<dbReference type="InterPro" id="IPR004856">
    <property type="entry name" value="Glyco_trans_ALG6/ALG8"/>
</dbReference>
<keyword evidence="5 10" id="KW-0808">Transferase</keyword>
<keyword evidence="7 10" id="KW-0256">Endoplasmic reticulum</keyword>
<evidence type="ECO:0000256" key="5">
    <source>
        <dbReference type="ARBA" id="ARBA00022679"/>
    </source>
</evidence>
<comment type="caution">
    <text evidence="11">The sequence shown here is derived from an EMBL/GenBank/DDBJ whole genome shotgun (WGS) entry which is preliminary data.</text>
</comment>
<comment type="subcellular location">
    <subcellularLocation>
        <location evidence="1 10">Endoplasmic reticulum membrane</location>
        <topology evidence="1 10">Multi-pass membrane protein</topology>
    </subcellularLocation>
</comment>
<name>A0AAN9F1R1_CROPI</name>
<reference evidence="11 12" key="1">
    <citation type="submission" date="2024-01" db="EMBL/GenBank/DDBJ databases">
        <title>The genomes of 5 underutilized Papilionoideae crops provide insights into root nodulation and disease resistanc.</title>
        <authorList>
            <person name="Yuan L."/>
        </authorList>
    </citation>
    <scope>NUCLEOTIDE SEQUENCE [LARGE SCALE GENOMIC DNA]</scope>
    <source>
        <strain evidence="11">ZHUSHIDOU_FW_LH</strain>
        <tissue evidence="11">Leaf</tissue>
    </source>
</reference>
<comment type="pathway">
    <text evidence="2 10">Protein modification; protein glycosylation.</text>
</comment>
<keyword evidence="6" id="KW-0812">Transmembrane</keyword>
<keyword evidence="4 10" id="KW-0328">Glycosyltransferase</keyword>
<dbReference type="Proteomes" id="UP001372338">
    <property type="component" value="Unassembled WGS sequence"/>
</dbReference>
<evidence type="ECO:0000256" key="9">
    <source>
        <dbReference type="ARBA" id="ARBA00023136"/>
    </source>
</evidence>